<dbReference type="EMBL" id="CP114014">
    <property type="protein sequence ID" value="XAY07822.1"/>
    <property type="molecule type" value="Genomic_DNA"/>
</dbReference>
<evidence type="ECO:0000259" key="1">
    <source>
        <dbReference type="Pfam" id="PF00004"/>
    </source>
</evidence>
<sequence length="350" mass="38261">MSRIALDLGHLGWADVRFFEAAITDGLDHIREAEWRTSQREPPAGMDIIAVHDRLPPWASGGCARFAEGLLAWRLHRGRVWLQLAGADAAAVGALLCRGARLFPQSDDGPHRLDLRLWSCARDTGGDRRTRTVSVPEWPDIADNYTASARARLDDLHSARLTGTDGRLLLWHGAPGTGKTHAVRSLGWAWRGWCDLHYVVDPERLLDRPDYLFDVLGDDEGDELDSRWSLLVLEDTGELLYADARERAGQGLSRFLNVLDGLLGQGTRTLVLLTTNEPLGALHPAVTRPGRCAAQVEFAALTTEEATAWRERQGVVAPAGGGGGTLAELYADIRGSQARSRSAATPIGFR</sequence>
<dbReference type="RefSeq" id="WP_354699012.1">
    <property type="nucleotide sequence ID" value="NZ_CP114014.1"/>
</dbReference>
<dbReference type="AlphaFoldDB" id="A0AAU7B2I8"/>
<organism evidence="3">
    <name type="scientific">Paraconexibacter sp. AEG42_29</name>
    <dbReference type="NCBI Taxonomy" id="2997339"/>
    <lineage>
        <taxon>Bacteria</taxon>
        <taxon>Bacillati</taxon>
        <taxon>Actinomycetota</taxon>
        <taxon>Thermoleophilia</taxon>
        <taxon>Solirubrobacterales</taxon>
        <taxon>Paraconexibacteraceae</taxon>
        <taxon>Paraconexibacter</taxon>
    </lineage>
</organism>
<dbReference type="Gene3D" id="3.40.50.300">
    <property type="entry name" value="P-loop containing nucleotide triphosphate hydrolases"/>
    <property type="match status" value="1"/>
</dbReference>
<gene>
    <name evidence="3" type="ORF">DSM112329_04713</name>
</gene>
<dbReference type="InterPro" id="IPR045969">
    <property type="entry name" value="DUF5925"/>
</dbReference>
<dbReference type="Pfam" id="PF19347">
    <property type="entry name" value="DUF5925"/>
    <property type="match status" value="1"/>
</dbReference>
<dbReference type="InterPro" id="IPR003959">
    <property type="entry name" value="ATPase_AAA_core"/>
</dbReference>
<dbReference type="InterPro" id="IPR027417">
    <property type="entry name" value="P-loop_NTPase"/>
</dbReference>
<dbReference type="SUPFAM" id="SSF52540">
    <property type="entry name" value="P-loop containing nucleoside triphosphate hydrolases"/>
    <property type="match status" value="1"/>
</dbReference>
<proteinExistence type="predicted"/>
<dbReference type="CDD" id="cd00009">
    <property type="entry name" value="AAA"/>
    <property type="match status" value="1"/>
</dbReference>
<feature type="domain" description="DUF5925" evidence="2">
    <location>
        <begin position="110"/>
        <end position="156"/>
    </location>
</feature>
<name>A0AAU7B2I8_9ACTN</name>
<dbReference type="GO" id="GO:0005524">
    <property type="term" value="F:ATP binding"/>
    <property type="evidence" value="ECO:0007669"/>
    <property type="project" value="InterPro"/>
</dbReference>
<dbReference type="GO" id="GO:0016887">
    <property type="term" value="F:ATP hydrolysis activity"/>
    <property type="evidence" value="ECO:0007669"/>
    <property type="project" value="InterPro"/>
</dbReference>
<dbReference type="KEGG" id="parq:DSM112329_04713"/>
<feature type="domain" description="ATPase AAA-type core" evidence="1">
    <location>
        <begin position="170"/>
        <end position="298"/>
    </location>
</feature>
<accession>A0AAU7B2I8</accession>
<dbReference type="Pfam" id="PF00004">
    <property type="entry name" value="AAA"/>
    <property type="match status" value="1"/>
</dbReference>
<reference evidence="3" key="1">
    <citation type="submission" date="2022-12" db="EMBL/GenBank/DDBJ databases">
        <title>Paraconexibacter alkalitolerans sp. nov. and Baekduia alba sp. nov., isolated from soil and emended description of the genera Paraconexibacter (Chun et al., 2020) and Baekduia (An et al., 2020).</title>
        <authorList>
            <person name="Vieira S."/>
            <person name="Huber K.J."/>
            <person name="Geppert A."/>
            <person name="Wolf J."/>
            <person name="Neumann-Schaal M."/>
            <person name="Muesken M."/>
            <person name="Overmann J."/>
        </authorList>
    </citation>
    <scope>NUCLEOTIDE SEQUENCE</scope>
    <source>
        <strain evidence="3">AEG42_29</strain>
    </source>
</reference>
<protein>
    <recommendedName>
        <fullName evidence="4">AAA family ATPase</fullName>
    </recommendedName>
</protein>
<evidence type="ECO:0000259" key="2">
    <source>
        <dbReference type="Pfam" id="PF19347"/>
    </source>
</evidence>
<evidence type="ECO:0000313" key="3">
    <source>
        <dbReference type="EMBL" id="XAY07822.1"/>
    </source>
</evidence>
<evidence type="ECO:0008006" key="4">
    <source>
        <dbReference type="Google" id="ProtNLM"/>
    </source>
</evidence>